<sequence>MKRFTRWFRRAFPAAMIGFLSVAAGIALAELSAAIIGITGPVLNLGSAIIDATPTPVKEWAVRSFGTADKTILLASVAVALGALAAAVGLVSHRHRGLAVAALWAFAAVGAAVSLTRPAADAWAALPPLIGALTGTAVLGALSRARAAARPGGEPGRAARRRFLITSAAVAAGTLAGGAGARLVSRARAAGETSRAQVRLPAPASPAGPRLAEGFYTPNRDFYRVDTALSVPQVDAGAWRLRVHGLVGAEREYTFAELLARPLIERDVTLVCVSNEVGGPYLGTARWLGVPLAELLAEAGVALDADQIVARSADGMTFGTPTRAVTDGRDAMIALGMNGEPLPLEHGFPARMLVPGLYGYVSACKWITELEASRFGDFDPYWVRRDWAREAPVKTSSRIDAPRALAAVPAGRVRVAGVAWAPHRGVRAVEVRVDGGEWRPAALGASASADTWAQWTFDWDATPGRHDLAVRATDGSGAVQDERRAAPFPDGATGWHSIAVRVS</sequence>
<dbReference type="GO" id="GO:0006790">
    <property type="term" value="P:sulfur compound metabolic process"/>
    <property type="evidence" value="ECO:0007669"/>
    <property type="project" value="TreeGrafter"/>
</dbReference>
<dbReference type="Proteomes" id="UP001165079">
    <property type="component" value="Unassembled WGS sequence"/>
</dbReference>
<keyword evidence="1" id="KW-0812">Transmembrane</keyword>
<keyword evidence="1" id="KW-0472">Membrane</keyword>
<protein>
    <submittedName>
        <fullName evidence="3">Oxidoreductase</fullName>
    </submittedName>
</protein>
<dbReference type="Gene3D" id="3.90.420.10">
    <property type="entry name" value="Oxidoreductase, molybdopterin-binding domain"/>
    <property type="match status" value="1"/>
</dbReference>
<dbReference type="GO" id="GO:0008482">
    <property type="term" value="F:sulfite oxidase activity"/>
    <property type="evidence" value="ECO:0007669"/>
    <property type="project" value="TreeGrafter"/>
</dbReference>
<dbReference type="AlphaFoldDB" id="A0A9W6SR74"/>
<dbReference type="InterPro" id="IPR014756">
    <property type="entry name" value="Ig_E-set"/>
</dbReference>
<evidence type="ECO:0000313" key="4">
    <source>
        <dbReference type="Proteomes" id="UP001165079"/>
    </source>
</evidence>
<keyword evidence="1" id="KW-1133">Transmembrane helix</keyword>
<evidence type="ECO:0000256" key="1">
    <source>
        <dbReference type="SAM" id="Phobius"/>
    </source>
</evidence>
<dbReference type="Gene3D" id="2.60.40.650">
    <property type="match status" value="1"/>
</dbReference>
<feature type="transmembrane region" description="Helical" evidence="1">
    <location>
        <begin position="72"/>
        <end position="91"/>
    </location>
</feature>
<dbReference type="Pfam" id="PF00174">
    <property type="entry name" value="Oxidored_molyb"/>
    <property type="match status" value="1"/>
</dbReference>
<comment type="caution">
    <text evidence="3">The sequence shown here is derived from an EMBL/GenBank/DDBJ whole genome shotgun (WGS) entry which is preliminary data.</text>
</comment>
<evidence type="ECO:0000259" key="2">
    <source>
        <dbReference type="Pfam" id="PF00174"/>
    </source>
</evidence>
<dbReference type="InterPro" id="IPR036374">
    <property type="entry name" value="OxRdtase_Mopterin-bd_sf"/>
</dbReference>
<feature type="transmembrane region" description="Helical" evidence="1">
    <location>
        <begin position="122"/>
        <end position="142"/>
    </location>
</feature>
<feature type="domain" description="Oxidoreductase molybdopterin-binding" evidence="2">
    <location>
        <begin position="229"/>
        <end position="374"/>
    </location>
</feature>
<feature type="transmembrane region" description="Helical" evidence="1">
    <location>
        <begin position="98"/>
        <end position="116"/>
    </location>
</feature>
<dbReference type="InterPro" id="IPR000572">
    <property type="entry name" value="OxRdtase_Mopterin-bd_dom"/>
</dbReference>
<name>A0A9W6SR74_9ACTN</name>
<gene>
    <name evidence="3" type="ORF">Afil01_62670</name>
</gene>
<dbReference type="PANTHER" id="PTHR19372:SF7">
    <property type="entry name" value="SULFITE OXIDASE, MITOCHONDRIAL"/>
    <property type="match status" value="1"/>
</dbReference>
<reference evidence="3" key="1">
    <citation type="submission" date="2023-03" db="EMBL/GenBank/DDBJ databases">
        <title>Actinorhabdospora filicis NBRC 111898.</title>
        <authorList>
            <person name="Ichikawa N."/>
            <person name="Sato H."/>
            <person name="Tonouchi N."/>
        </authorList>
    </citation>
    <scope>NUCLEOTIDE SEQUENCE</scope>
    <source>
        <strain evidence="3">NBRC 111898</strain>
    </source>
</reference>
<accession>A0A9W6SR74</accession>
<keyword evidence="4" id="KW-1185">Reference proteome</keyword>
<dbReference type="GO" id="GO:0043546">
    <property type="term" value="F:molybdopterin cofactor binding"/>
    <property type="evidence" value="ECO:0007669"/>
    <property type="project" value="TreeGrafter"/>
</dbReference>
<dbReference type="GO" id="GO:0020037">
    <property type="term" value="F:heme binding"/>
    <property type="evidence" value="ECO:0007669"/>
    <property type="project" value="TreeGrafter"/>
</dbReference>
<dbReference type="SUPFAM" id="SSF81296">
    <property type="entry name" value="E set domains"/>
    <property type="match status" value="1"/>
</dbReference>
<organism evidence="3 4">
    <name type="scientific">Actinorhabdospora filicis</name>
    <dbReference type="NCBI Taxonomy" id="1785913"/>
    <lineage>
        <taxon>Bacteria</taxon>
        <taxon>Bacillati</taxon>
        <taxon>Actinomycetota</taxon>
        <taxon>Actinomycetes</taxon>
        <taxon>Micromonosporales</taxon>
        <taxon>Micromonosporaceae</taxon>
        <taxon>Actinorhabdospora</taxon>
    </lineage>
</organism>
<feature type="transmembrane region" description="Helical" evidence="1">
    <location>
        <begin position="163"/>
        <end position="184"/>
    </location>
</feature>
<proteinExistence type="predicted"/>
<dbReference type="EMBL" id="BSTX01000006">
    <property type="protein sequence ID" value="GLZ81460.1"/>
    <property type="molecule type" value="Genomic_DNA"/>
</dbReference>
<evidence type="ECO:0000313" key="3">
    <source>
        <dbReference type="EMBL" id="GLZ81460.1"/>
    </source>
</evidence>
<dbReference type="PANTHER" id="PTHR19372">
    <property type="entry name" value="SULFITE REDUCTASE"/>
    <property type="match status" value="1"/>
</dbReference>
<dbReference type="SUPFAM" id="SSF56524">
    <property type="entry name" value="Oxidoreductase molybdopterin-binding domain"/>
    <property type="match status" value="1"/>
</dbReference>